<feature type="signal peptide" evidence="1">
    <location>
        <begin position="1"/>
        <end position="19"/>
    </location>
</feature>
<evidence type="ECO:0000313" key="2">
    <source>
        <dbReference type="EMBL" id="MDO7874721.1"/>
    </source>
</evidence>
<dbReference type="RefSeq" id="WP_305006039.1">
    <property type="nucleotide sequence ID" value="NZ_JAUQSY010000005.1"/>
</dbReference>
<dbReference type="Proteomes" id="UP001176429">
    <property type="component" value="Unassembled WGS sequence"/>
</dbReference>
<gene>
    <name evidence="2" type="ORF">Q5H93_08245</name>
</gene>
<protein>
    <submittedName>
        <fullName evidence="2">Uncharacterized protein</fullName>
    </submittedName>
</protein>
<name>A0ABT9BDG2_9BACT</name>
<keyword evidence="1" id="KW-0732">Signal</keyword>
<reference evidence="2" key="1">
    <citation type="submission" date="2023-07" db="EMBL/GenBank/DDBJ databases">
        <authorList>
            <person name="Kim M.K."/>
        </authorList>
    </citation>
    <scope>NUCLEOTIDE SEQUENCE</scope>
    <source>
        <strain evidence="2">ASUV-10-1</strain>
    </source>
</reference>
<sequence length="339" mass="35606">MISCSFTSPSFSCRRSLLALVSGLWLTACQPSDKAAETSATPPVGHYEGSLRAGQLAEEKTALDIRHPSPGHYEAELTVPGAPQLNFVADTILFTNQQLRLRRPGQPGQVLTLKLDGDFWRGTLALEEVKTELLLVKRGPPTPSTYHVEELPQSSGGSAWLFAHADTRTPGAALALLPDSATVAAAPLWADALAREGIVVLVLPVADSTTGLAQARALLRRLPGVDTTSIGAWAAGRRATALARELAAVGTAPAFAVLQNVANDRSALRVLRHQQLPVLGLCGGAQAAEAGRLRAALGGRGNAVLSFPNAGVDLRLPSGFGPHFGPGLPEAVVEWLRDK</sequence>
<accession>A0ABT9BDG2</accession>
<organism evidence="2 3">
    <name type="scientific">Hymenobacter aranciens</name>
    <dbReference type="NCBI Taxonomy" id="3063996"/>
    <lineage>
        <taxon>Bacteria</taxon>
        <taxon>Pseudomonadati</taxon>
        <taxon>Bacteroidota</taxon>
        <taxon>Cytophagia</taxon>
        <taxon>Cytophagales</taxon>
        <taxon>Hymenobacteraceae</taxon>
        <taxon>Hymenobacter</taxon>
    </lineage>
</organism>
<feature type="chain" id="PRO_5045290506" evidence="1">
    <location>
        <begin position="20"/>
        <end position="339"/>
    </location>
</feature>
<evidence type="ECO:0000313" key="3">
    <source>
        <dbReference type="Proteomes" id="UP001176429"/>
    </source>
</evidence>
<keyword evidence="3" id="KW-1185">Reference proteome</keyword>
<proteinExistence type="predicted"/>
<comment type="caution">
    <text evidence="2">The sequence shown here is derived from an EMBL/GenBank/DDBJ whole genome shotgun (WGS) entry which is preliminary data.</text>
</comment>
<evidence type="ECO:0000256" key="1">
    <source>
        <dbReference type="SAM" id="SignalP"/>
    </source>
</evidence>
<dbReference type="EMBL" id="JAUQSY010000005">
    <property type="protein sequence ID" value="MDO7874721.1"/>
    <property type="molecule type" value="Genomic_DNA"/>
</dbReference>